<dbReference type="Proteomes" id="UP000517712">
    <property type="component" value="Unassembled WGS sequence"/>
</dbReference>
<dbReference type="NCBIfam" id="TIGR03617">
    <property type="entry name" value="F420_MSMEG_2256"/>
    <property type="match status" value="1"/>
</dbReference>
<comment type="caution">
    <text evidence="2">The sequence shown here is derived from an EMBL/GenBank/DDBJ whole genome shotgun (WGS) entry which is preliminary data.</text>
</comment>
<evidence type="ECO:0000259" key="1">
    <source>
        <dbReference type="Pfam" id="PF00296"/>
    </source>
</evidence>
<dbReference type="Gene3D" id="3.20.20.30">
    <property type="entry name" value="Luciferase-like domain"/>
    <property type="match status" value="1"/>
</dbReference>
<feature type="domain" description="Luciferase-like" evidence="1">
    <location>
        <begin position="17"/>
        <end position="297"/>
    </location>
</feature>
<accession>A0A7W9CBB8</accession>
<evidence type="ECO:0000313" key="3">
    <source>
        <dbReference type="Proteomes" id="UP000517712"/>
    </source>
</evidence>
<dbReference type="GO" id="GO:0016705">
    <property type="term" value="F:oxidoreductase activity, acting on paired donors, with incorporation or reduction of molecular oxygen"/>
    <property type="evidence" value="ECO:0007669"/>
    <property type="project" value="InterPro"/>
</dbReference>
<dbReference type="SUPFAM" id="SSF51679">
    <property type="entry name" value="Bacterial luciferase-like"/>
    <property type="match status" value="1"/>
</dbReference>
<dbReference type="RefSeq" id="WP_184281757.1">
    <property type="nucleotide sequence ID" value="NZ_BAAAPG010000001.1"/>
</dbReference>
<dbReference type="AlphaFoldDB" id="A0A7W9CBB8"/>
<protein>
    <submittedName>
        <fullName evidence="2">Putative F420-dependent oxidoreductase</fullName>
    </submittedName>
</protein>
<proteinExistence type="predicted"/>
<dbReference type="Pfam" id="PF00296">
    <property type="entry name" value="Bac_luciferase"/>
    <property type="match status" value="1"/>
</dbReference>
<keyword evidence="3" id="KW-1185">Reference proteome</keyword>
<organism evidence="2 3">
    <name type="scientific">Microbacterium ginsengiterrae</name>
    <dbReference type="NCBI Taxonomy" id="546115"/>
    <lineage>
        <taxon>Bacteria</taxon>
        <taxon>Bacillati</taxon>
        <taxon>Actinomycetota</taxon>
        <taxon>Actinomycetes</taxon>
        <taxon>Micrococcales</taxon>
        <taxon>Microbacteriaceae</taxon>
        <taxon>Microbacterium</taxon>
    </lineage>
</organism>
<sequence>MRIDTTLVEKDLLVSGERAVAAEAAGLDRVWCTETGIDVFLQAYEIARETDGIEIGTAIAVALARNPMTVAYSAWSIADASGGRFTLGLGSQVKAHIERRFSMPWGRPANQMREFVLALRAIWESWRTGERLSFVGEHYSHTLMNEFWAPKPHTHDIPIHLAAVGPKMVETAAEVADGIILHAFTNKEYLETVTFPAIERGLASSERTIDDLEISIPLFMIMGDTAEERTARREQVAMQIAFYGSTPSYLPVLEAIGRADLQPDLAALSKSRETHRALEVVPADVIDQFAIQGRPEDMPALAKAHLGDRVTRTSSYFGWPAVDPDRLHTIAADFRSER</sequence>
<reference evidence="2 3" key="1">
    <citation type="submission" date="2020-08" db="EMBL/GenBank/DDBJ databases">
        <title>Sequencing the genomes of 1000 actinobacteria strains.</title>
        <authorList>
            <person name="Klenk H.-P."/>
        </authorList>
    </citation>
    <scope>NUCLEOTIDE SEQUENCE [LARGE SCALE GENOMIC DNA]</scope>
    <source>
        <strain evidence="2 3">DSM 24823</strain>
    </source>
</reference>
<dbReference type="InterPro" id="IPR011251">
    <property type="entry name" value="Luciferase-like_dom"/>
</dbReference>
<dbReference type="CDD" id="cd01097">
    <property type="entry name" value="Tetrahydromethanopterin_reductase"/>
    <property type="match status" value="1"/>
</dbReference>
<dbReference type="EMBL" id="JACHMU010000001">
    <property type="protein sequence ID" value="MBB5742353.1"/>
    <property type="molecule type" value="Genomic_DNA"/>
</dbReference>
<dbReference type="PANTHER" id="PTHR43244:SF2">
    <property type="entry name" value="CONSERVED HYPOTHETICAL ALANINE AND PROLINE-RICH PROTEIN"/>
    <property type="match status" value="1"/>
</dbReference>
<dbReference type="InterPro" id="IPR019919">
    <property type="entry name" value="Lucif-like_OxRdtase_MSMEG_2256"/>
</dbReference>
<dbReference type="InterPro" id="IPR036661">
    <property type="entry name" value="Luciferase-like_sf"/>
</dbReference>
<gene>
    <name evidence="2" type="ORF">HD600_000850</name>
</gene>
<evidence type="ECO:0000313" key="2">
    <source>
        <dbReference type="EMBL" id="MBB5742353.1"/>
    </source>
</evidence>
<dbReference type="InterPro" id="IPR050564">
    <property type="entry name" value="F420-G6PD/mer"/>
</dbReference>
<dbReference type="PANTHER" id="PTHR43244">
    <property type="match status" value="1"/>
</dbReference>
<name>A0A7W9CBB8_9MICO</name>